<gene>
    <name evidence="1" type="ORF">MSG28_006084</name>
</gene>
<evidence type="ECO:0000313" key="2">
    <source>
        <dbReference type="Proteomes" id="UP001064048"/>
    </source>
</evidence>
<proteinExistence type="predicted"/>
<dbReference type="Proteomes" id="UP001064048">
    <property type="component" value="Chromosome 10"/>
</dbReference>
<reference evidence="1 2" key="1">
    <citation type="journal article" date="2022" name="Genome Biol. Evol.">
        <title>The Spruce Budworm Genome: Reconstructing the Evolutionary History of Antifreeze Proteins.</title>
        <authorList>
            <person name="Beliveau C."/>
            <person name="Gagne P."/>
            <person name="Picq S."/>
            <person name="Vernygora O."/>
            <person name="Keeling C.I."/>
            <person name="Pinkney K."/>
            <person name="Doucet D."/>
            <person name="Wen F."/>
            <person name="Johnston J.S."/>
            <person name="Maaroufi H."/>
            <person name="Boyle B."/>
            <person name="Laroche J."/>
            <person name="Dewar K."/>
            <person name="Juretic N."/>
            <person name="Blackburn G."/>
            <person name="Nisole A."/>
            <person name="Brunet B."/>
            <person name="Brandao M."/>
            <person name="Lumley L."/>
            <person name="Duan J."/>
            <person name="Quan G."/>
            <person name="Lucarotti C.J."/>
            <person name="Roe A.D."/>
            <person name="Sperling F.A.H."/>
            <person name="Levesque R.C."/>
            <person name="Cusson M."/>
        </authorList>
    </citation>
    <scope>NUCLEOTIDE SEQUENCE [LARGE SCALE GENOMIC DNA]</scope>
    <source>
        <strain evidence="1">Glfc:IPQL:Cfum</strain>
    </source>
</reference>
<evidence type="ECO:0000313" key="1">
    <source>
        <dbReference type="EMBL" id="KAI8422176.1"/>
    </source>
</evidence>
<protein>
    <submittedName>
        <fullName evidence="1">Uncharacterized protein</fullName>
    </submittedName>
</protein>
<keyword evidence="2" id="KW-1185">Reference proteome</keyword>
<accession>A0ACC0JDM3</accession>
<comment type="caution">
    <text evidence="1">The sequence shown here is derived from an EMBL/GenBank/DDBJ whole genome shotgun (WGS) entry which is preliminary data.</text>
</comment>
<sequence>MALKQSREVPKDAVVLDEIEATNYVWEVVSNWDSLSDTWALRYAPMVLGGVSAISGIIINDHYRKKLKLGNFGFFSSVIPISIMPGLMTALFHRHTISTNMLLMKNEGCPVCYEIRSAVIQWGFGVAYPMVLGPTSALMFASRYSTYRVPNLAEGPKVVFGFLSKLTKPLHTTLVYMGAFQLVLSSVLTYFEMKNHISMSRKIEAIESKVLEEHELA</sequence>
<dbReference type="EMBL" id="CM046110">
    <property type="protein sequence ID" value="KAI8422176.1"/>
    <property type="molecule type" value="Genomic_DNA"/>
</dbReference>
<name>A0ACC0JDM3_CHOFU</name>
<organism evidence="1 2">
    <name type="scientific">Choristoneura fumiferana</name>
    <name type="common">Spruce budworm moth</name>
    <name type="synonym">Archips fumiferana</name>
    <dbReference type="NCBI Taxonomy" id="7141"/>
    <lineage>
        <taxon>Eukaryota</taxon>
        <taxon>Metazoa</taxon>
        <taxon>Ecdysozoa</taxon>
        <taxon>Arthropoda</taxon>
        <taxon>Hexapoda</taxon>
        <taxon>Insecta</taxon>
        <taxon>Pterygota</taxon>
        <taxon>Neoptera</taxon>
        <taxon>Endopterygota</taxon>
        <taxon>Lepidoptera</taxon>
        <taxon>Glossata</taxon>
        <taxon>Ditrysia</taxon>
        <taxon>Tortricoidea</taxon>
        <taxon>Tortricidae</taxon>
        <taxon>Tortricinae</taxon>
        <taxon>Choristoneura</taxon>
    </lineage>
</organism>